<evidence type="ECO:0000313" key="5">
    <source>
        <dbReference type="EMBL" id="CAL4759133.1"/>
    </source>
</evidence>
<feature type="transmembrane region" description="Helical" evidence="2">
    <location>
        <begin position="830"/>
        <end position="849"/>
    </location>
</feature>
<dbReference type="EMBL" id="CAMXCT010000001">
    <property type="protein sequence ID" value="CAI3971821.1"/>
    <property type="molecule type" value="Genomic_DNA"/>
</dbReference>
<dbReference type="Pfam" id="PF16697">
    <property type="entry name" value="Yop-YscD_cpl"/>
    <property type="match status" value="1"/>
</dbReference>
<dbReference type="SUPFAM" id="SSF49879">
    <property type="entry name" value="SMAD/FHA domain"/>
    <property type="match status" value="1"/>
</dbReference>
<feature type="transmembrane region" description="Helical" evidence="2">
    <location>
        <begin position="914"/>
        <end position="933"/>
    </location>
</feature>
<dbReference type="Pfam" id="PF09586">
    <property type="entry name" value="YfhO"/>
    <property type="match status" value="1"/>
</dbReference>
<feature type="transmembrane region" description="Helical" evidence="2">
    <location>
        <begin position="501"/>
        <end position="516"/>
    </location>
</feature>
<feature type="transmembrane region" description="Helical" evidence="2">
    <location>
        <begin position="560"/>
        <end position="580"/>
    </location>
</feature>
<proteinExistence type="predicted"/>
<dbReference type="InterPro" id="IPR000253">
    <property type="entry name" value="FHA_dom"/>
</dbReference>
<gene>
    <name evidence="4" type="ORF">C1SCF055_LOCUS411</name>
</gene>
<evidence type="ECO:0000313" key="6">
    <source>
        <dbReference type="Proteomes" id="UP001152797"/>
    </source>
</evidence>
<dbReference type="Gene3D" id="2.60.200.20">
    <property type="match status" value="1"/>
</dbReference>
<feature type="region of interest" description="Disordered" evidence="1">
    <location>
        <begin position="615"/>
        <end position="643"/>
    </location>
</feature>
<feature type="compositionally biased region" description="Polar residues" evidence="1">
    <location>
        <begin position="634"/>
        <end position="643"/>
    </location>
</feature>
<name>A0A9P1BEB9_9DINO</name>
<reference evidence="5 6" key="2">
    <citation type="submission" date="2024-05" db="EMBL/GenBank/DDBJ databases">
        <authorList>
            <person name="Chen Y."/>
            <person name="Shah S."/>
            <person name="Dougan E. K."/>
            <person name="Thang M."/>
            <person name="Chan C."/>
        </authorList>
    </citation>
    <scope>NUCLEOTIDE SEQUENCE [LARGE SCALE GENOMIC DNA]</scope>
</reference>
<accession>A0A9P1BEB9</accession>
<comment type="caution">
    <text evidence="4">The sequence shown here is derived from an EMBL/GenBank/DDBJ whole genome shotgun (WGS) entry which is preliminary data.</text>
</comment>
<feature type="transmembrane region" description="Helical" evidence="2">
    <location>
        <begin position="702"/>
        <end position="723"/>
    </location>
</feature>
<feature type="region of interest" description="Disordered" evidence="1">
    <location>
        <begin position="1154"/>
        <end position="1180"/>
    </location>
</feature>
<feature type="transmembrane region" description="Helical" evidence="2">
    <location>
        <begin position="522"/>
        <end position="539"/>
    </location>
</feature>
<sequence>MHPPTETSVSSTPAPRFGSRVDRDVELVITRGRARNRVRSVVAPVFMIGTAPDCDLVLGDDRFPEVHAYLLVGQGPILLRWLGLDPEITVNGARVDHVSLRDMDRIRTGPYEFLVRIEEKRRKGPLPHRTIPAPHMQQPWTSDALSESPGVFDPTAEAAAVLADQLEQIETALQTSGASTGLQTDDLPVLRVYRGPSTQTAKPASDGKYSENENTPPWPRWPMNHQASTAALDAVGIEQFLELSPTPASLADETLVDYLAARLRAAESVSEAPKPRASWTSRPQNTRPQTTRISSDNEALVNDLLEVHRHPLSVSATAPGLSAKRNRETALLRGLRAIGCGCLVALLVWLFLDVLWFDHRLAFRDAAHFYGPLFRLVHAEWAAGRIPWWNPYADIGVPLAASPTASVFYPGQLLALLPLSPGQFEIAYVVVNLLLAAGVTYALARDLGCSDAAAVLACIAYAFSGSVVFQYCNVVFLVGAAWLPVALWAMRRTVQRGQPRYALLLGAAMALMTLGGDPQMTYHTALFVAVYFAMQWISGGQTKSSHSDATNTTRFNTIRTLALFTLAAGTAIVLAAVQLVPAMELTRLSTRGMSAQPRNVYQLASHWLKHSHQNVATPTVTNPDEERPPGGSQGNASDNQPHRPSTYAALLAKTDDSDSHLRHTYLFSLGPWHLPELWIPNFSGQMFPTNQRWIRAFADEHWTWVPSLYMGLIPAVLALACWGHGADRQVRRLRWFTLFCFLAACGQYGPGWIVRESAALIDAQAGNLSIGDGFGGVYWSLANLLPGYETFRFPAKWLVPTSLGIALLAAKGWDRGDLAYWLRVRRISIATLLVAAVLGVAVFTAGMWFPQYTPKAPVDVVFGPLDVPGSWRAFLISCFQAAVVSLILAWIAARILRQMGNKPEVQPASGQYSPASRYAILIVAVTAIDLALAQKPLIATAPSAAWQLGSPVVEAIQSEESTSPTEVPPRVDRESLLRTTSWRHEIDPDRMTQVVERDRATLRALYQIDVQMALAPMQGTMQLADFEAFYDSAAAITHRQQTMQAIQPGTGLDSLSIHYLLTPKGFVNRRTSDVPTEAATKLHSSDVPQDENVLIEIPLNDLEGVALWRSSHPAPRTWIAHEWDTLPPLGARSMNELNQRTAVVLESSRLPRDLHSRPVVESPTTLSSPSPAPTSEQLAAQSSHIVHYDPGRVVLEVEMAAEGIVILADQFYPGWQARVSSSEDGPSQPVEVLRVNRVLRGVWLPKGKHRVEFTYAPTRLLVAAGVSGLGWIALFGLACFAIIRRKKASA</sequence>
<keyword evidence="6" id="KW-1185">Reference proteome</keyword>
<dbReference type="PANTHER" id="PTHR38454:SF1">
    <property type="entry name" value="INTEGRAL MEMBRANE PROTEIN"/>
    <property type="match status" value="1"/>
</dbReference>
<feature type="transmembrane region" description="Helical" evidence="2">
    <location>
        <begin position="426"/>
        <end position="444"/>
    </location>
</feature>
<dbReference type="PROSITE" id="PS50006">
    <property type="entry name" value="FHA_DOMAIN"/>
    <property type="match status" value="1"/>
</dbReference>
<feature type="transmembrane region" description="Helical" evidence="2">
    <location>
        <begin position="869"/>
        <end position="893"/>
    </location>
</feature>
<evidence type="ECO:0000256" key="1">
    <source>
        <dbReference type="SAM" id="MobiDB-lite"/>
    </source>
</evidence>
<dbReference type="InterPro" id="IPR018580">
    <property type="entry name" value="Uncharacterised_YfhO"/>
</dbReference>
<keyword evidence="2" id="KW-0472">Membrane</keyword>
<dbReference type="EMBL" id="CAMXCT030000001">
    <property type="protein sequence ID" value="CAL4759133.1"/>
    <property type="molecule type" value="Genomic_DNA"/>
</dbReference>
<dbReference type="InterPro" id="IPR032030">
    <property type="entry name" value="YscD_cytoplasmic_dom"/>
</dbReference>
<feature type="transmembrane region" description="Helical" evidence="2">
    <location>
        <begin position="1260"/>
        <end position="1283"/>
    </location>
</feature>
<feature type="transmembrane region" description="Helical" evidence="2">
    <location>
        <begin position="474"/>
        <end position="489"/>
    </location>
</feature>
<protein>
    <submittedName>
        <fullName evidence="5">Membrane protein 6-pyruvoyl-tetrahydropterin synthase-related domain-containing protein</fullName>
    </submittedName>
</protein>
<reference evidence="4" key="1">
    <citation type="submission" date="2022-10" db="EMBL/GenBank/DDBJ databases">
        <authorList>
            <person name="Chen Y."/>
            <person name="Dougan E. K."/>
            <person name="Chan C."/>
            <person name="Rhodes N."/>
            <person name="Thang M."/>
        </authorList>
    </citation>
    <scope>NUCLEOTIDE SEQUENCE</scope>
</reference>
<evidence type="ECO:0000313" key="4">
    <source>
        <dbReference type="EMBL" id="CAI3971821.1"/>
    </source>
</evidence>
<feature type="region of interest" description="Disordered" evidence="1">
    <location>
        <begin position="196"/>
        <end position="215"/>
    </location>
</feature>
<feature type="region of interest" description="Disordered" evidence="1">
    <location>
        <begin position="125"/>
        <end position="147"/>
    </location>
</feature>
<feature type="compositionally biased region" description="Polar residues" evidence="1">
    <location>
        <begin position="278"/>
        <end position="294"/>
    </location>
</feature>
<dbReference type="InterPro" id="IPR008984">
    <property type="entry name" value="SMAD_FHA_dom_sf"/>
</dbReference>
<feature type="transmembrane region" description="Helical" evidence="2">
    <location>
        <begin position="334"/>
        <end position="352"/>
    </location>
</feature>
<feature type="compositionally biased region" description="Low complexity" evidence="1">
    <location>
        <begin position="1162"/>
        <end position="1175"/>
    </location>
</feature>
<feature type="region of interest" description="Disordered" evidence="1">
    <location>
        <begin position="271"/>
        <end position="294"/>
    </location>
</feature>
<dbReference type="EMBL" id="CAMXCT020000001">
    <property type="protein sequence ID" value="CAL1125196.1"/>
    <property type="molecule type" value="Genomic_DNA"/>
</dbReference>
<dbReference type="Proteomes" id="UP001152797">
    <property type="component" value="Unassembled WGS sequence"/>
</dbReference>
<keyword evidence="2" id="KW-1133">Transmembrane helix</keyword>
<organism evidence="4">
    <name type="scientific">Cladocopium goreaui</name>
    <dbReference type="NCBI Taxonomy" id="2562237"/>
    <lineage>
        <taxon>Eukaryota</taxon>
        <taxon>Sar</taxon>
        <taxon>Alveolata</taxon>
        <taxon>Dinophyceae</taxon>
        <taxon>Suessiales</taxon>
        <taxon>Symbiodiniaceae</taxon>
        <taxon>Cladocopium</taxon>
    </lineage>
</organism>
<evidence type="ECO:0000256" key="2">
    <source>
        <dbReference type="SAM" id="Phobius"/>
    </source>
</evidence>
<feature type="domain" description="FHA" evidence="3">
    <location>
        <begin position="46"/>
        <end position="100"/>
    </location>
</feature>
<dbReference type="CDD" id="cd00060">
    <property type="entry name" value="FHA"/>
    <property type="match status" value="1"/>
</dbReference>
<dbReference type="PANTHER" id="PTHR38454">
    <property type="entry name" value="INTEGRAL MEMBRANE PROTEIN-RELATED"/>
    <property type="match status" value="1"/>
</dbReference>
<keyword evidence="2" id="KW-0812">Transmembrane</keyword>
<evidence type="ECO:0000259" key="3">
    <source>
        <dbReference type="PROSITE" id="PS50006"/>
    </source>
</evidence>